<dbReference type="NCBIfam" id="NF037970">
    <property type="entry name" value="vanZ_1"/>
    <property type="match status" value="1"/>
</dbReference>
<dbReference type="Pfam" id="PF04892">
    <property type="entry name" value="VanZ"/>
    <property type="match status" value="1"/>
</dbReference>
<reference evidence="2 3" key="1">
    <citation type="submission" date="2013-04" db="EMBL/GenBank/DDBJ databases">
        <title>Hyphomonas sp. T24B3 Genome Sequencing.</title>
        <authorList>
            <person name="Lai Q."/>
            <person name="Shao Z."/>
        </authorList>
    </citation>
    <scope>NUCLEOTIDE SEQUENCE [LARGE SCALE GENOMIC DNA]</scope>
    <source>
        <strain evidence="2 3">T24B3</strain>
    </source>
</reference>
<protein>
    <recommendedName>
        <fullName evidence="1">VanZ-like domain-containing protein</fullName>
    </recommendedName>
</protein>
<name>A0A062U9D4_9PROT</name>
<comment type="caution">
    <text evidence="2">The sequence shown here is derived from an EMBL/GenBank/DDBJ whole genome shotgun (WGS) entry which is preliminary data.</text>
</comment>
<evidence type="ECO:0000313" key="3">
    <source>
        <dbReference type="Proteomes" id="UP000249123"/>
    </source>
</evidence>
<accession>A0A062U9D4</accession>
<dbReference type="PANTHER" id="PTHR28008:SF1">
    <property type="entry name" value="DOMAIN PROTEIN, PUTATIVE (AFU_ORTHOLOGUE AFUA_3G10980)-RELATED"/>
    <property type="match status" value="1"/>
</dbReference>
<organism evidence="2 3">
    <name type="scientific">Hyphomonas pacifica</name>
    <dbReference type="NCBI Taxonomy" id="1280941"/>
    <lineage>
        <taxon>Bacteria</taxon>
        <taxon>Pseudomonadati</taxon>
        <taxon>Pseudomonadota</taxon>
        <taxon>Alphaproteobacteria</taxon>
        <taxon>Hyphomonadales</taxon>
        <taxon>Hyphomonadaceae</taxon>
        <taxon>Hyphomonas</taxon>
    </lineage>
</organism>
<feature type="domain" description="VanZ-like" evidence="1">
    <location>
        <begin position="43"/>
        <end position="116"/>
    </location>
</feature>
<evidence type="ECO:0000313" key="2">
    <source>
        <dbReference type="EMBL" id="RAN32350.1"/>
    </source>
</evidence>
<dbReference type="STRING" id="1280941.HY2_07380"/>
<dbReference type="OrthoDB" id="7620557at2"/>
<dbReference type="Proteomes" id="UP000249123">
    <property type="component" value="Unassembled WGS sequence"/>
</dbReference>
<proteinExistence type="predicted"/>
<sequence length="119" mass="12307">MRALLSHKLTRALAVIATIILIIVIAHLSLSPAADVPAPQVSDKVKHFAAYFVLVGTLATAFGPKRGIYALIVAILYGLAMEVAQDMGDAGREGSIADALANTAGAACGVLAAKLLRRN</sequence>
<keyword evidence="3" id="KW-1185">Reference proteome</keyword>
<dbReference type="EMBL" id="AWFB01000034">
    <property type="protein sequence ID" value="RAN32350.1"/>
    <property type="molecule type" value="Genomic_DNA"/>
</dbReference>
<dbReference type="InterPro" id="IPR006976">
    <property type="entry name" value="VanZ-like"/>
</dbReference>
<evidence type="ECO:0000259" key="1">
    <source>
        <dbReference type="Pfam" id="PF04892"/>
    </source>
</evidence>
<dbReference type="RefSeq" id="WP_034824061.1">
    <property type="nucleotide sequence ID" value="NZ_AWFA01000003.1"/>
</dbReference>
<gene>
    <name evidence="2" type="ORF">HY3_03215</name>
</gene>
<dbReference type="AlphaFoldDB" id="A0A062U9D4"/>
<dbReference type="eggNOG" id="ENOG5033CUB">
    <property type="taxonomic scope" value="Bacteria"/>
</dbReference>
<dbReference type="PANTHER" id="PTHR28008">
    <property type="entry name" value="DOMAIN PROTEIN, PUTATIVE (AFU_ORTHOLOGUE AFUA_3G10980)-RELATED"/>
    <property type="match status" value="1"/>
</dbReference>